<feature type="domain" description="Protein kinase" evidence="11">
    <location>
        <begin position="61"/>
        <end position="320"/>
    </location>
</feature>
<dbReference type="InterPro" id="IPR000719">
    <property type="entry name" value="Prot_kinase_dom"/>
</dbReference>
<accession>A0AAN8L348</accession>
<reference evidence="12 13" key="1">
    <citation type="submission" date="2021-04" db="EMBL/GenBank/DDBJ databases">
        <authorList>
            <person name="De Guttry C."/>
            <person name="Zahm M."/>
            <person name="Klopp C."/>
            <person name="Cabau C."/>
            <person name="Louis A."/>
            <person name="Berthelot C."/>
            <person name="Parey E."/>
            <person name="Roest Crollius H."/>
            <person name="Montfort J."/>
            <person name="Robinson-Rechavi M."/>
            <person name="Bucao C."/>
            <person name="Bouchez O."/>
            <person name="Gislard M."/>
            <person name="Lluch J."/>
            <person name="Milhes M."/>
            <person name="Lampietro C."/>
            <person name="Lopez Roques C."/>
            <person name="Donnadieu C."/>
            <person name="Braasch I."/>
            <person name="Desvignes T."/>
            <person name="Postlethwait J."/>
            <person name="Bobe J."/>
            <person name="Wedekind C."/>
            <person name="Guiguen Y."/>
        </authorList>
    </citation>
    <scope>NUCLEOTIDE SEQUENCE [LARGE SCALE GENOMIC DNA]</scope>
    <source>
        <strain evidence="12">Cs_M1</strain>
        <tissue evidence="12">Blood</tissue>
    </source>
</reference>
<dbReference type="Gene3D" id="1.10.510.10">
    <property type="entry name" value="Transferase(Phosphotransferase) domain 1"/>
    <property type="match status" value="1"/>
</dbReference>
<dbReference type="Pfam" id="PF00069">
    <property type="entry name" value="Pkinase"/>
    <property type="match status" value="1"/>
</dbReference>
<sequence length="703" mass="78390">MPAATKAECVEGGGVVGEGECGGIVRQLASGLGRERHAHPCLKVPRELLRSFPHSKRVGSYLVGKMINKGSFAKVMEGLHISTGEKVAIKVIDKKKARQDSYVLKNMKREPRIHQMVRHPHIVVLLETLETENSYYMVMELCAGGDLMDRICEKKRLEEREVKRYTRQILSAVDHLHLHGIIHRDLKIENFLLDEHNNIKIVDFGLSNTLKVERESAELLNTQCGSPAYAAPELLAHSKYGPKVDVWSVGVSMFAMLTGTLPFTVEPFNIKQLHQKMVNGEIGTIPNDISKGAVGFVLSLLEPEPFKRPTIRSAMEEKWINEGYTKRPLHTLTHRNRLRPEDLNQSVLSYMTESLGYSLSDVITMLTNNRPSAVLASYHLLLSKLTRGQRGARGIKKLDTSEWNLPSNPTWREKSSTAARTQQHTEPANEKVSKQSSRPPRSQPQPPEEECLCNKRRQEGPPTESRPSSTSLPPCLPSPCPTPLIDEEITITLFPEVSVFGDRELVHLAPPKSSASKLCDAAPLPRLLDPTREGQVRPVHPPHALRTTHSDGAELDNSHLHDDDDGCHDDHVHHLRHGNNDRLKKLQTFYSSETKGGVSISPRMILETTEPRPSDREHLAGAMEMAQTAPPPLPQLRNAGLKEGGGGGGGRKVTWVGHMVRPQGPTGLLVNGSKPPAFPSQRQHALVIKSLRQERGEERRRRR</sequence>
<evidence type="ECO:0000256" key="4">
    <source>
        <dbReference type="ARBA" id="ARBA00022679"/>
    </source>
</evidence>
<dbReference type="PANTHER" id="PTHR24346:SF101">
    <property type="entry name" value="PROTEIN KINASE DOMAIN-CONTAINING PROTEIN"/>
    <property type="match status" value="1"/>
</dbReference>
<gene>
    <name evidence="12" type="ORF">J4Q44_G00324490</name>
</gene>
<dbReference type="GO" id="GO:0035556">
    <property type="term" value="P:intracellular signal transduction"/>
    <property type="evidence" value="ECO:0007669"/>
    <property type="project" value="TreeGrafter"/>
</dbReference>
<keyword evidence="6" id="KW-0418">Kinase</keyword>
<feature type="region of interest" description="Disordered" evidence="10">
    <location>
        <begin position="531"/>
        <end position="553"/>
    </location>
</feature>
<feature type="region of interest" description="Disordered" evidence="10">
    <location>
        <begin position="664"/>
        <end position="684"/>
    </location>
</feature>
<dbReference type="EC" id="2.7.11.1" evidence="2"/>
<dbReference type="PROSITE" id="PS50011">
    <property type="entry name" value="PROTEIN_KINASE_DOM"/>
    <property type="match status" value="1"/>
</dbReference>
<comment type="catalytic activity">
    <reaction evidence="8">
        <text>L-threonyl-[protein] + ATP = O-phospho-L-threonyl-[protein] + ADP + H(+)</text>
        <dbReference type="Rhea" id="RHEA:46608"/>
        <dbReference type="Rhea" id="RHEA-COMP:11060"/>
        <dbReference type="Rhea" id="RHEA-COMP:11605"/>
        <dbReference type="ChEBI" id="CHEBI:15378"/>
        <dbReference type="ChEBI" id="CHEBI:30013"/>
        <dbReference type="ChEBI" id="CHEBI:30616"/>
        <dbReference type="ChEBI" id="CHEBI:61977"/>
        <dbReference type="ChEBI" id="CHEBI:456216"/>
        <dbReference type="EC" id="2.7.11.1"/>
    </reaction>
</comment>
<dbReference type="GO" id="GO:0005737">
    <property type="term" value="C:cytoplasm"/>
    <property type="evidence" value="ECO:0007669"/>
    <property type="project" value="TreeGrafter"/>
</dbReference>
<name>A0AAN8L348_9TELE</name>
<evidence type="ECO:0000256" key="10">
    <source>
        <dbReference type="SAM" id="MobiDB-lite"/>
    </source>
</evidence>
<dbReference type="EMBL" id="JAGTTL010000031">
    <property type="protein sequence ID" value="KAK6297866.1"/>
    <property type="molecule type" value="Genomic_DNA"/>
</dbReference>
<dbReference type="PROSITE" id="PS00108">
    <property type="entry name" value="PROTEIN_KINASE_ST"/>
    <property type="match status" value="1"/>
</dbReference>
<evidence type="ECO:0000256" key="2">
    <source>
        <dbReference type="ARBA" id="ARBA00012513"/>
    </source>
</evidence>
<dbReference type="InterPro" id="IPR008271">
    <property type="entry name" value="Ser/Thr_kinase_AS"/>
</dbReference>
<keyword evidence="3" id="KW-0723">Serine/threonine-protein kinase</keyword>
<comment type="catalytic activity">
    <reaction evidence="9">
        <text>L-seryl-[protein] + ATP = O-phospho-L-seryl-[protein] + ADP + H(+)</text>
        <dbReference type="Rhea" id="RHEA:17989"/>
        <dbReference type="Rhea" id="RHEA-COMP:9863"/>
        <dbReference type="Rhea" id="RHEA-COMP:11604"/>
        <dbReference type="ChEBI" id="CHEBI:15378"/>
        <dbReference type="ChEBI" id="CHEBI:29999"/>
        <dbReference type="ChEBI" id="CHEBI:30616"/>
        <dbReference type="ChEBI" id="CHEBI:83421"/>
        <dbReference type="ChEBI" id="CHEBI:456216"/>
        <dbReference type="EC" id="2.7.11.1"/>
    </reaction>
</comment>
<keyword evidence="13" id="KW-1185">Reference proteome</keyword>
<feature type="region of interest" description="Disordered" evidence="10">
    <location>
        <begin position="399"/>
        <end position="479"/>
    </location>
</feature>
<evidence type="ECO:0000313" key="13">
    <source>
        <dbReference type="Proteomes" id="UP001356427"/>
    </source>
</evidence>
<dbReference type="FunFam" id="3.30.200.20:FF:000003">
    <property type="entry name" value="Non-specific serine/threonine protein kinase"/>
    <property type="match status" value="1"/>
</dbReference>
<evidence type="ECO:0000256" key="7">
    <source>
        <dbReference type="ARBA" id="ARBA00022840"/>
    </source>
</evidence>
<dbReference type="AlphaFoldDB" id="A0AAN8L348"/>
<dbReference type="InterPro" id="IPR011009">
    <property type="entry name" value="Kinase-like_dom_sf"/>
</dbReference>
<evidence type="ECO:0000256" key="8">
    <source>
        <dbReference type="ARBA" id="ARBA00047899"/>
    </source>
</evidence>
<proteinExistence type="inferred from homology"/>
<evidence type="ECO:0000256" key="3">
    <source>
        <dbReference type="ARBA" id="ARBA00022527"/>
    </source>
</evidence>
<keyword evidence="5" id="KW-0547">Nucleotide-binding</keyword>
<dbReference type="GO" id="GO:0005524">
    <property type="term" value="F:ATP binding"/>
    <property type="evidence" value="ECO:0007669"/>
    <property type="project" value="UniProtKB-KW"/>
</dbReference>
<evidence type="ECO:0000256" key="9">
    <source>
        <dbReference type="ARBA" id="ARBA00048679"/>
    </source>
</evidence>
<feature type="compositionally biased region" description="Polar residues" evidence="10">
    <location>
        <begin position="401"/>
        <end position="426"/>
    </location>
</feature>
<dbReference type="SMART" id="SM00220">
    <property type="entry name" value="S_TKc"/>
    <property type="match status" value="1"/>
</dbReference>
<evidence type="ECO:0000259" key="11">
    <source>
        <dbReference type="PROSITE" id="PS50011"/>
    </source>
</evidence>
<evidence type="ECO:0000313" key="12">
    <source>
        <dbReference type="EMBL" id="KAK6297866.1"/>
    </source>
</evidence>
<keyword evidence="7" id="KW-0067">ATP-binding</keyword>
<evidence type="ECO:0000256" key="1">
    <source>
        <dbReference type="ARBA" id="ARBA00006234"/>
    </source>
</evidence>
<comment type="similarity">
    <text evidence="1">Belongs to the protein kinase superfamily. CAMK Ser/Thr protein kinase family. SNF1 subfamily.</text>
</comment>
<protein>
    <recommendedName>
        <fullName evidence="2">non-specific serine/threonine protein kinase</fullName>
        <ecNumber evidence="2">2.7.11.1</ecNumber>
    </recommendedName>
</protein>
<dbReference type="GO" id="GO:0004674">
    <property type="term" value="F:protein serine/threonine kinase activity"/>
    <property type="evidence" value="ECO:0007669"/>
    <property type="project" value="UniProtKB-KW"/>
</dbReference>
<comment type="caution">
    <text evidence="12">The sequence shown here is derived from an EMBL/GenBank/DDBJ whole genome shotgun (WGS) entry which is preliminary data.</text>
</comment>
<evidence type="ECO:0000256" key="6">
    <source>
        <dbReference type="ARBA" id="ARBA00022777"/>
    </source>
</evidence>
<dbReference type="Proteomes" id="UP001356427">
    <property type="component" value="Unassembled WGS sequence"/>
</dbReference>
<dbReference type="PANTHER" id="PTHR24346">
    <property type="entry name" value="MAP/MICROTUBULE AFFINITY-REGULATING KINASE"/>
    <property type="match status" value="1"/>
</dbReference>
<keyword evidence="4" id="KW-0808">Transferase</keyword>
<dbReference type="SUPFAM" id="SSF56112">
    <property type="entry name" value="Protein kinase-like (PK-like)"/>
    <property type="match status" value="1"/>
</dbReference>
<dbReference type="FunFam" id="1.10.510.10:FF:000391">
    <property type="entry name" value="Hormonally up-regulated neu tumor-associated kinase"/>
    <property type="match status" value="1"/>
</dbReference>
<organism evidence="12 13">
    <name type="scientific">Coregonus suidteri</name>
    <dbReference type="NCBI Taxonomy" id="861788"/>
    <lineage>
        <taxon>Eukaryota</taxon>
        <taxon>Metazoa</taxon>
        <taxon>Chordata</taxon>
        <taxon>Craniata</taxon>
        <taxon>Vertebrata</taxon>
        <taxon>Euteleostomi</taxon>
        <taxon>Actinopterygii</taxon>
        <taxon>Neopterygii</taxon>
        <taxon>Teleostei</taxon>
        <taxon>Protacanthopterygii</taxon>
        <taxon>Salmoniformes</taxon>
        <taxon>Salmonidae</taxon>
        <taxon>Coregoninae</taxon>
        <taxon>Coregonus</taxon>
    </lineage>
</organism>
<evidence type="ECO:0000256" key="5">
    <source>
        <dbReference type="ARBA" id="ARBA00022741"/>
    </source>
</evidence>